<dbReference type="AlphaFoldDB" id="A0AB34JFW8"/>
<keyword evidence="8" id="KW-1185">Reference proteome</keyword>
<evidence type="ECO:0000256" key="5">
    <source>
        <dbReference type="ARBA" id="ARBA00023136"/>
    </source>
</evidence>
<sequence length="205" mass="22517">MLRGLSSRYPTIVSAMTGFGVMCVGDGTVQVVIEGEDLGSFDWVRNSSSSIFQAVASAFMGKWWRFLDSKIPTTSIPKLAVNQVVLSGTITPGYLVWSGIVEAVLRCGPVDWTHLYSQLHEELPSLLPASIGFWLPFNTFNFMVMPAHLRVAFISSVAVAWGGYLSYVSHGRRGGSIPSKVISDQIHDSMHSDKQQEPRARGTHK</sequence>
<dbReference type="InterPro" id="IPR007248">
    <property type="entry name" value="Mpv17_PMP22"/>
</dbReference>
<evidence type="ECO:0000256" key="3">
    <source>
        <dbReference type="ARBA" id="ARBA00022692"/>
    </source>
</evidence>
<dbReference type="PANTHER" id="PTHR11266">
    <property type="entry name" value="PEROXISOMAL MEMBRANE PROTEIN 2, PXMP2 MPV17"/>
    <property type="match status" value="1"/>
</dbReference>
<dbReference type="EMBL" id="JBGBPQ010000009">
    <property type="protein sequence ID" value="KAL1519833.1"/>
    <property type="molecule type" value="Genomic_DNA"/>
</dbReference>
<proteinExistence type="inferred from homology"/>
<evidence type="ECO:0000313" key="8">
    <source>
        <dbReference type="Proteomes" id="UP001515480"/>
    </source>
</evidence>
<dbReference type="Proteomes" id="UP001515480">
    <property type="component" value="Unassembled WGS sequence"/>
</dbReference>
<name>A0AB34JFW8_PRYPA</name>
<keyword evidence="5" id="KW-0472">Membrane</keyword>
<evidence type="ECO:0000256" key="4">
    <source>
        <dbReference type="ARBA" id="ARBA00022989"/>
    </source>
</evidence>
<keyword evidence="3" id="KW-0812">Transmembrane</keyword>
<dbReference type="PANTHER" id="PTHR11266:SF17">
    <property type="entry name" value="PROTEIN MPV17"/>
    <property type="match status" value="1"/>
</dbReference>
<comment type="subcellular location">
    <subcellularLocation>
        <location evidence="1">Membrane</location>
        <topology evidence="1">Multi-pass membrane protein</topology>
    </subcellularLocation>
</comment>
<evidence type="ECO:0000256" key="1">
    <source>
        <dbReference type="ARBA" id="ARBA00004141"/>
    </source>
</evidence>
<comment type="caution">
    <text evidence="7">The sequence shown here is derived from an EMBL/GenBank/DDBJ whole genome shotgun (WGS) entry which is preliminary data.</text>
</comment>
<dbReference type="Pfam" id="PF04117">
    <property type="entry name" value="Mpv17_PMP22"/>
    <property type="match status" value="1"/>
</dbReference>
<protein>
    <submittedName>
        <fullName evidence="7">Uncharacterized protein</fullName>
    </submittedName>
</protein>
<evidence type="ECO:0000256" key="2">
    <source>
        <dbReference type="ARBA" id="ARBA00006824"/>
    </source>
</evidence>
<comment type="similarity">
    <text evidence="2 6">Belongs to the peroxisomal membrane protein PXMP2/4 family.</text>
</comment>
<gene>
    <name evidence="7" type="ORF">AB1Y20_023338</name>
</gene>
<dbReference type="GO" id="GO:0005737">
    <property type="term" value="C:cytoplasm"/>
    <property type="evidence" value="ECO:0007669"/>
    <property type="project" value="TreeGrafter"/>
</dbReference>
<dbReference type="GO" id="GO:0016020">
    <property type="term" value="C:membrane"/>
    <property type="evidence" value="ECO:0007669"/>
    <property type="project" value="UniProtKB-SubCell"/>
</dbReference>
<evidence type="ECO:0000256" key="6">
    <source>
        <dbReference type="RuleBase" id="RU363053"/>
    </source>
</evidence>
<accession>A0AB34JFW8</accession>
<evidence type="ECO:0000313" key="7">
    <source>
        <dbReference type="EMBL" id="KAL1519833.1"/>
    </source>
</evidence>
<reference evidence="7 8" key="1">
    <citation type="journal article" date="2024" name="Science">
        <title>Giant polyketide synthase enzymes in the biosynthesis of giant marine polyether toxins.</title>
        <authorList>
            <person name="Fallon T.R."/>
            <person name="Shende V.V."/>
            <person name="Wierzbicki I.H."/>
            <person name="Pendleton A.L."/>
            <person name="Watervoot N.F."/>
            <person name="Auber R.P."/>
            <person name="Gonzalez D.J."/>
            <person name="Wisecaver J.H."/>
            <person name="Moore B.S."/>
        </authorList>
    </citation>
    <scope>NUCLEOTIDE SEQUENCE [LARGE SCALE GENOMIC DNA]</scope>
    <source>
        <strain evidence="7 8">12B1</strain>
    </source>
</reference>
<keyword evidence="4" id="KW-1133">Transmembrane helix</keyword>
<organism evidence="7 8">
    <name type="scientific">Prymnesium parvum</name>
    <name type="common">Toxic golden alga</name>
    <dbReference type="NCBI Taxonomy" id="97485"/>
    <lineage>
        <taxon>Eukaryota</taxon>
        <taxon>Haptista</taxon>
        <taxon>Haptophyta</taxon>
        <taxon>Prymnesiophyceae</taxon>
        <taxon>Prymnesiales</taxon>
        <taxon>Prymnesiaceae</taxon>
        <taxon>Prymnesium</taxon>
    </lineage>
</organism>